<dbReference type="PROSITE" id="PS51257">
    <property type="entry name" value="PROKAR_LIPOPROTEIN"/>
    <property type="match status" value="1"/>
</dbReference>
<dbReference type="RefSeq" id="XP_066700905.1">
    <property type="nucleotide sequence ID" value="XM_066844793.1"/>
</dbReference>
<organism evidence="1 2">
    <name type="scientific">Apiospora aurea</name>
    <dbReference type="NCBI Taxonomy" id="335848"/>
    <lineage>
        <taxon>Eukaryota</taxon>
        <taxon>Fungi</taxon>
        <taxon>Dikarya</taxon>
        <taxon>Ascomycota</taxon>
        <taxon>Pezizomycotina</taxon>
        <taxon>Sordariomycetes</taxon>
        <taxon>Xylariomycetidae</taxon>
        <taxon>Amphisphaeriales</taxon>
        <taxon>Apiosporaceae</taxon>
        <taxon>Apiospora</taxon>
    </lineage>
</organism>
<name>A0ABR1QFT1_9PEZI</name>
<sequence>MKTEERIDVSVAFAIGLLACISTLIKSIETVLQASSPDVVYSYSIGMCFDAAELTCGFLTITVPSLPQAISSIKISKPTSMVNFGCIRKRTKAASRAGRYHKMENIENGAARVD</sequence>
<gene>
    <name evidence="1" type="ORF">PG986_008571</name>
</gene>
<evidence type="ECO:0000313" key="2">
    <source>
        <dbReference type="Proteomes" id="UP001391051"/>
    </source>
</evidence>
<evidence type="ECO:0000313" key="1">
    <source>
        <dbReference type="EMBL" id="KAK7952843.1"/>
    </source>
</evidence>
<accession>A0ABR1QFT1</accession>
<dbReference type="GeneID" id="92077855"/>
<protein>
    <submittedName>
        <fullName evidence="1">Uncharacterized protein</fullName>
    </submittedName>
</protein>
<reference evidence="1 2" key="1">
    <citation type="submission" date="2023-01" db="EMBL/GenBank/DDBJ databases">
        <title>Analysis of 21 Apiospora genomes using comparative genomics revels a genus with tremendous synthesis potential of carbohydrate active enzymes and secondary metabolites.</title>
        <authorList>
            <person name="Sorensen T."/>
        </authorList>
    </citation>
    <scope>NUCLEOTIDE SEQUENCE [LARGE SCALE GENOMIC DNA]</scope>
    <source>
        <strain evidence="1 2">CBS 24483</strain>
    </source>
</reference>
<comment type="caution">
    <text evidence="1">The sequence shown here is derived from an EMBL/GenBank/DDBJ whole genome shotgun (WGS) entry which is preliminary data.</text>
</comment>
<proteinExistence type="predicted"/>
<dbReference type="Proteomes" id="UP001391051">
    <property type="component" value="Unassembled WGS sequence"/>
</dbReference>
<keyword evidence="2" id="KW-1185">Reference proteome</keyword>
<dbReference type="EMBL" id="JAQQWE010000005">
    <property type="protein sequence ID" value="KAK7952843.1"/>
    <property type="molecule type" value="Genomic_DNA"/>
</dbReference>